<evidence type="ECO:0000313" key="5">
    <source>
        <dbReference type="Proteomes" id="UP000769766"/>
    </source>
</evidence>
<dbReference type="GO" id="GO:0005886">
    <property type="term" value="C:plasma membrane"/>
    <property type="evidence" value="ECO:0007669"/>
    <property type="project" value="TreeGrafter"/>
</dbReference>
<dbReference type="CDD" id="cd01949">
    <property type="entry name" value="GGDEF"/>
    <property type="match status" value="1"/>
</dbReference>
<dbReference type="GO" id="GO:0052621">
    <property type="term" value="F:diguanylate cyclase activity"/>
    <property type="evidence" value="ECO:0007669"/>
    <property type="project" value="UniProtKB-EC"/>
</dbReference>
<accession>A0A932FWT4</accession>
<dbReference type="InterPro" id="IPR000160">
    <property type="entry name" value="GGDEF_dom"/>
</dbReference>
<name>A0A932FWT4_UNCTE</name>
<dbReference type="Gene3D" id="3.30.70.270">
    <property type="match status" value="1"/>
</dbReference>
<dbReference type="InterPro" id="IPR043128">
    <property type="entry name" value="Rev_trsase/Diguanyl_cyclase"/>
</dbReference>
<dbReference type="FunFam" id="3.30.70.270:FF:000001">
    <property type="entry name" value="Diguanylate cyclase domain protein"/>
    <property type="match status" value="1"/>
</dbReference>
<evidence type="ECO:0000256" key="1">
    <source>
        <dbReference type="ARBA" id="ARBA00012528"/>
    </source>
</evidence>
<dbReference type="InterPro" id="IPR050469">
    <property type="entry name" value="Diguanylate_Cyclase"/>
</dbReference>
<dbReference type="SMART" id="SM00267">
    <property type="entry name" value="GGDEF"/>
    <property type="match status" value="1"/>
</dbReference>
<evidence type="ECO:0000256" key="2">
    <source>
        <dbReference type="ARBA" id="ARBA00034247"/>
    </source>
</evidence>
<evidence type="ECO:0000313" key="4">
    <source>
        <dbReference type="EMBL" id="MBI2876838.1"/>
    </source>
</evidence>
<dbReference type="NCBIfam" id="TIGR00254">
    <property type="entry name" value="GGDEF"/>
    <property type="match status" value="1"/>
</dbReference>
<sequence>MVNTAIIGKGQEGDWLEALSRIKTIQLIGIANLNERSEDFPSVEGARVFTEEDYLDLLGLEGLEVVVDLTGDEAVNRQLRQRKPPGVILINEAGSRLLWDLVEETNREWEEIRGLLDQYRIVYDLSLSLSSKENIGEVMEAIVEHALTITHSPAGSLAIFDEETEEMRFGAVKGFSTRFSQTYRWRLRDGGLTSFILKNPGPLSLPDVRSDSAFDNPVMLEEGIRAVAAVPLRVEKELVGILYVDDFVSRHYSRQELSALSLLSVHAAVALKKAKVIEQSWRIATTDALTGLYNYYYFQERLEDELKRAFHAQKSLSLIFCDLDSFKKFNDTYGHTAGNMALKEVSRIIKECKRRIDIAARYGGEELVLILPETDDLSAQVIAERIRREIAGFSFETSSPGGAPLTVSIGIATYPQDAQHKQSLIDKADWAMYCAKRKGRNQTCTYAGEES</sequence>
<dbReference type="Pfam" id="PF00990">
    <property type="entry name" value="GGDEF"/>
    <property type="match status" value="1"/>
</dbReference>
<dbReference type="InterPro" id="IPR029787">
    <property type="entry name" value="Nucleotide_cyclase"/>
</dbReference>
<protein>
    <recommendedName>
        <fullName evidence="1">diguanylate cyclase</fullName>
        <ecNumber evidence="1">2.7.7.65</ecNumber>
    </recommendedName>
</protein>
<dbReference type="AlphaFoldDB" id="A0A932FWT4"/>
<comment type="catalytic activity">
    <reaction evidence="2">
        <text>2 GTP = 3',3'-c-di-GMP + 2 diphosphate</text>
        <dbReference type="Rhea" id="RHEA:24898"/>
        <dbReference type="ChEBI" id="CHEBI:33019"/>
        <dbReference type="ChEBI" id="CHEBI:37565"/>
        <dbReference type="ChEBI" id="CHEBI:58805"/>
        <dbReference type="EC" id="2.7.7.65"/>
    </reaction>
</comment>
<dbReference type="SMART" id="SM00065">
    <property type="entry name" value="GAF"/>
    <property type="match status" value="1"/>
</dbReference>
<organism evidence="4 5">
    <name type="scientific">Tectimicrobiota bacterium</name>
    <dbReference type="NCBI Taxonomy" id="2528274"/>
    <lineage>
        <taxon>Bacteria</taxon>
        <taxon>Pseudomonadati</taxon>
        <taxon>Nitrospinota/Tectimicrobiota group</taxon>
        <taxon>Candidatus Tectimicrobiota</taxon>
    </lineage>
</organism>
<comment type="caution">
    <text evidence="4">The sequence shown here is derived from an EMBL/GenBank/DDBJ whole genome shotgun (WGS) entry which is preliminary data.</text>
</comment>
<dbReference type="InterPro" id="IPR029016">
    <property type="entry name" value="GAF-like_dom_sf"/>
</dbReference>
<dbReference type="GO" id="GO:0043709">
    <property type="term" value="P:cell adhesion involved in single-species biofilm formation"/>
    <property type="evidence" value="ECO:0007669"/>
    <property type="project" value="TreeGrafter"/>
</dbReference>
<dbReference type="PROSITE" id="PS50887">
    <property type="entry name" value="GGDEF"/>
    <property type="match status" value="1"/>
</dbReference>
<dbReference type="Gene3D" id="3.30.450.40">
    <property type="match status" value="1"/>
</dbReference>
<dbReference type="SUPFAM" id="SSF55781">
    <property type="entry name" value="GAF domain-like"/>
    <property type="match status" value="1"/>
</dbReference>
<dbReference type="PANTHER" id="PTHR45138">
    <property type="entry name" value="REGULATORY COMPONENTS OF SENSORY TRANSDUCTION SYSTEM"/>
    <property type="match status" value="1"/>
</dbReference>
<gene>
    <name evidence="4" type="ORF">HYY20_08155</name>
</gene>
<dbReference type="GO" id="GO:1902201">
    <property type="term" value="P:negative regulation of bacterial-type flagellum-dependent cell motility"/>
    <property type="evidence" value="ECO:0007669"/>
    <property type="project" value="TreeGrafter"/>
</dbReference>
<dbReference type="EC" id="2.7.7.65" evidence="1"/>
<dbReference type="InterPro" id="IPR003018">
    <property type="entry name" value="GAF"/>
</dbReference>
<dbReference type="EMBL" id="JACPRF010000247">
    <property type="protein sequence ID" value="MBI2876838.1"/>
    <property type="molecule type" value="Genomic_DNA"/>
</dbReference>
<dbReference type="Pfam" id="PF13185">
    <property type="entry name" value="GAF_2"/>
    <property type="match status" value="1"/>
</dbReference>
<feature type="domain" description="GGDEF" evidence="3">
    <location>
        <begin position="314"/>
        <end position="448"/>
    </location>
</feature>
<dbReference type="PANTHER" id="PTHR45138:SF9">
    <property type="entry name" value="DIGUANYLATE CYCLASE DGCM-RELATED"/>
    <property type="match status" value="1"/>
</dbReference>
<proteinExistence type="predicted"/>
<dbReference type="SUPFAM" id="SSF55073">
    <property type="entry name" value="Nucleotide cyclase"/>
    <property type="match status" value="1"/>
</dbReference>
<dbReference type="Proteomes" id="UP000769766">
    <property type="component" value="Unassembled WGS sequence"/>
</dbReference>
<evidence type="ECO:0000259" key="3">
    <source>
        <dbReference type="PROSITE" id="PS50887"/>
    </source>
</evidence>
<reference evidence="4" key="1">
    <citation type="submission" date="2020-07" db="EMBL/GenBank/DDBJ databases">
        <title>Huge and variable diversity of episymbiotic CPR bacteria and DPANN archaea in groundwater ecosystems.</title>
        <authorList>
            <person name="He C.Y."/>
            <person name="Keren R."/>
            <person name="Whittaker M."/>
            <person name="Farag I.F."/>
            <person name="Doudna J."/>
            <person name="Cate J.H.D."/>
            <person name="Banfield J.F."/>
        </authorList>
    </citation>
    <scope>NUCLEOTIDE SEQUENCE</scope>
    <source>
        <strain evidence="4">NC_groundwater_672_Ag_B-0.1um_62_36</strain>
    </source>
</reference>